<evidence type="ECO:0000259" key="1">
    <source>
        <dbReference type="PROSITE" id="PS50181"/>
    </source>
</evidence>
<protein>
    <recommendedName>
        <fullName evidence="1">F-box domain-containing protein</fullName>
    </recommendedName>
</protein>
<dbReference type="EMBL" id="ML732166">
    <property type="protein sequence ID" value="KAB8077648.1"/>
    <property type="molecule type" value="Genomic_DNA"/>
</dbReference>
<proteinExistence type="predicted"/>
<dbReference type="SUPFAM" id="SSF81383">
    <property type="entry name" value="F-box domain"/>
    <property type="match status" value="1"/>
</dbReference>
<dbReference type="InterPro" id="IPR036770">
    <property type="entry name" value="Ankyrin_rpt-contain_sf"/>
</dbReference>
<name>A0A5N5XA63_9EURO</name>
<keyword evidence="3" id="KW-1185">Reference proteome</keyword>
<gene>
    <name evidence="2" type="ORF">BDV29DRAFT_153515</name>
</gene>
<reference evidence="2 3" key="1">
    <citation type="submission" date="2019-04" db="EMBL/GenBank/DDBJ databases">
        <title>Friends and foes A comparative genomics study of 23 Aspergillus species from section Flavi.</title>
        <authorList>
            <consortium name="DOE Joint Genome Institute"/>
            <person name="Kjaerbolling I."/>
            <person name="Vesth T."/>
            <person name="Frisvad J.C."/>
            <person name="Nybo J.L."/>
            <person name="Theobald S."/>
            <person name="Kildgaard S."/>
            <person name="Isbrandt T."/>
            <person name="Kuo A."/>
            <person name="Sato A."/>
            <person name="Lyhne E.K."/>
            <person name="Kogle M.E."/>
            <person name="Wiebenga A."/>
            <person name="Kun R.S."/>
            <person name="Lubbers R.J."/>
            <person name="Makela M.R."/>
            <person name="Barry K."/>
            <person name="Chovatia M."/>
            <person name="Clum A."/>
            <person name="Daum C."/>
            <person name="Haridas S."/>
            <person name="He G."/>
            <person name="LaButti K."/>
            <person name="Lipzen A."/>
            <person name="Mondo S."/>
            <person name="Riley R."/>
            <person name="Salamov A."/>
            <person name="Simmons B.A."/>
            <person name="Magnuson J.K."/>
            <person name="Henrissat B."/>
            <person name="Mortensen U.H."/>
            <person name="Larsen T.O."/>
            <person name="Devries R.P."/>
            <person name="Grigoriev I.V."/>
            <person name="Machida M."/>
            <person name="Baker S.E."/>
            <person name="Andersen M.R."/>
        </authorList>
    </citation>
    <scope>NUCLEOTIDE SEQUENCE [LARGE SCALE GENOMIC DNA]</scope>
    <source>
        <strain evidence="2 3">CBS 151.66</strain>
    </source>
</reference>
<dbReference type="InterPro" id="IPR001810">
    <property type="entry name" value="F-box_dom"/>
</dbReference>
<organism evidence="2 3">
    <name type="scientific">Aspergillus leporis</name>
    <dbReference type="NCBI Taxonomy" id="41062"/>
    <lineage>
        <taxon>Eukaryota</taxon>
        <taxon>Fungi</taxon>
        <taxon>Dikarya</taxon>
        <taxon>Ascomycota</taxon>
        <taxon>Pezizomycotina</taxon>
        <taxon>Eurotiomycetes</taxon>
        <taxon>Eurotiomycetidae</taxon>
        <taxon>Eurotiales</taxon>
        <taxon>Aspergillaceae</taxon>
        <taxon>Aspergillus</taxon>
        <taxon>Aspergillus subgen. Circumdati</taxon>
    </lineage>
</organism>
<feature type="domain" description="F-box" evidence="1">
    <location>
        <begin position="7"/>
        <end position="71"/>
    </location>
</feature>
<dbReference type="Proteomes" id="UP000326565">
    <property type="component" value="Unassembled WGS sequence"/>
</dbReference>
<dbReference type="InterPro" id="IPR046541">
    <property type="entry name" value="DUF6606"/>
</dbReference>
<dbReference type="OrthoDB" id="3182339at2759"/>
<dbReference type="PROSITE" id="PS50181">
    <property type="entry name" value="FBOX"/>
    <property type="match status" value="1"/>
</dbReference>
<dbReference type="Pfam" id="PF20255">
    <property type="entry name" value="DUF6606"/>
    <property type="match status" value="1"/>
</dbReference>
<evidence type="ECO:0000313" key="2">
    <source>
        <dbReference type="EMBL" id="KAB8077648.1"/>
    </source>
</evidence>
<evidence type="ECO:0000313" key="3">
    <source>
        <dbReference type="Proteomes" id="UP000326565"/>
    </source>
</evidence>
<dbReference type="AlphaFoldDB" id="A0A5N5XA63"/>
<accession>A0A5N5XA63</accession>
<dbReference type="InterPro" id="IPR036047">
    <property type="entry name" value="F-box-like_dom_sf"/>
</dbReference>
<dbReference type="Gene3D" id="1.25.40.20">
    <property type="entry name" value="Ankyrin repeat-containing domain"/>
    <property type="match status" value="1"/>
</dbReference>
<sequence>MASIPVPLGLLRLPHGLLFEIASYLDTESVSRLSRTCMTIHSPLKEYLEGVVARRDALPPQSYYDETFRKLPSGEYEANDAWLTDELLDQNMAWAVNYGRIDMLIIYLNAGVSPNSYTLYGESMLSHTVIESQVESARILVQYGADPCLPDLCGGKFPLNHAVSISSSPGRVQYTHSQEIIDMLIMNGAKITSFKAFQYICSISTRPVALIDLAIKNGSDLPALRSPFGETVLHETVQYGKSLTAVVLEAAPNTSKGALQWDFPGAAASLDRREFENPVFQKALAIFVERASSEVLDEFCPKTRKAGAEVSESRDTVDPAIITQFLMTLLETNGSRVYPTQLRKQVKDDLANSVYKVDHEQCNFLKTKLCRRLAKLESGREKSSAPVHDAYARMFALVGPLCQRSIDIVTKVFEIEWRDFKRHFERDIPLLPKKAEDRDLCLSLGNNLPYLKEALGHPRRPQWVQKVIDPATLDQKYTKDSTKQFDELTVRYTSLAEMELAIESKAHKRSNGKSECEALCMSFARQIEDYMRAVGDAYVDDPEQMSIFILSIFDLWVHMDKCATVVYPLLSDYPPWLKPEKLDVLLLSRLNQMKRLQRIQTYLRQRCRRAKVQTMTIFSDPAPGGFTDRYFSLKEADDLHKLQQKIEEKSLSARDRKRAELEQVNAEYLDLTEKRAASYWDQRRFPDGTHDIRYCNHCFYKRRRWRLKIDVHGDYLPDSDVVQKKIYRFRAGLTKPFCLL</sequence>
<dbReference type="SUPFAM" id="SSF48403">
    <property type="entry name" value="Ankyrin repeat"/>
    <property type="match status" value="1"/>
</dbReference>